<feature type="non-terminal residue" evidence="4">
    <location>
        <position position="432"/>
    </location>
</feature>
<keyword evidence="5" id="KW-1185">Reference proteome</keyword>
<keyword evidence="1" id="KW-0862">Zinc</keyword>
<dbReference type="GO" id="GO:0008270">
    <property type="term" value="F:zinc ion binding"/>
    <property type="evidence" value="ECO:0007669"/>
    <property type="project" value="UniProtKB-KW"/>
</dbReference>
<evidence type="ECO:0000256" key="2">
    <source>
        <dbReference type="SAM" id="Coils"/>
    </source>
</evidence>
<feature type="domain" description="B box-type" evidence="3">
    <location>
        <begin position="3"/>
        <end position="53"/>
    </location>
</feature>
<reference evidence="4" key="2">
    <citation type="submission" date="2020-11" db="EMBL/GenBank/DDBJ databases">
        <authorList>
            <person name="McCartney M.A."/>
            <person name="Auch B."/>
            <person name="Kono T."/>
            <person name="Mallez S."/>
            <person name="Becker A."/>
            <person name="Gohl D.M."/>
            <person name="Silverstein K.A.T."/>
            <person name="Koren S."/>
            <person name="Bechman K.B."/>
            <person name="Herman A."/>
            <person name="Abrahante J.E."/>
            <person name="Garbe J."/>
        </authorList>
    </citation>
    <scope>NUCLEOTIDE SEQUENCE</scope>
    <source>
        <strain evidence="4">Duluth1</strain>
        <tissue evidence="4">Whole animal</tissue>
    </source>
</reference>
<dbReference type="Proteomes" id="UP000828390">
    <property type="component" value="Unassembled WGS sequence"/>
</dbReference>
<dbReference type="PANTHER" id="PTHR25462">
    <property type="entry name" value="BONUS, ISOFORM C-RELATED"/>
    <property type="match status" value="1"/>
</dbReference>
<dbReference type="PANTHER" id="PTHR25462:SF296">
    <property type="entry name" value="MEIOTIC P26, ISOFORM F"/>
    <property type="match status" value="1"/>
</dbReference>
<dbReference type="PROSITE" id="PS50119">
    <property type="entry name" value="ZF_BBOX"/>
    <property type="match status" value="2"/>
</dbReference>
<feature type="coiled-coil region" evidence="2">
    <location>
        <begin position="112"/>
        <end position="208"/>
    </location>
</feature>
<protein>
    <recommendedName>
        <fullName evidence="3">B box-type domain-containing protein</fullName>
    </recommendedName>
</protein>
<reference evidence="4" key="1">
    <citation type="journal article" date="2019" name="bioRxiv">
        <title>The Genome of the Zebra Mussel, Dreissena polymorpha: A Resource for Invasive Species Research.</title>
        <authorList>
            <person name="McCartney M.A."/>
            <person name="Auch B."/>
            <person name="Kono T."/>
            <person name="Mallez S."/>
            <person name="Zhang Y."/>
            <person name="Obille A."/>
            <person name="Becker A."/>
            <person name="Abrahante J.E."/>
            <person name="Garbe J."/>
            <person name="Badalamenti J.P."/>
            <person name="Herman A."/>
            <person name="Mangelson H."/>
            <person name="Liachko I."/>
            <person name="Sullivan S."/>
            <person name="Sone E.D."/>
            <person name="Koren S."/>
            <person name="Silverstein K.A.T."/>
            <person name="Beckman K.B."/>
            <person name="Gohl D.M."/>
        </authorList>
    </citation>
    <scope>NUCLEOTIDE SEQUENCE</scope>
    <source>
        <strain evidence="4">Duluth1</strain>
        <tissue evidence="4">Whole animal</tissue>
    </source>
</reference>
<evidence type="ECO:0000313" key="4">
    <source>
        <dbReference type="EMBL" id="KAH3802787.1"/>
    </source>
</evidence>
<name>A0A9D4FVQ8_DREPO</name>
<gene>
    <name evidence="4" type="ORF">DPMN_156471</name>
</gene>
<evidence type="ECO:0000313" key="5">
    <source>
        <dbReference type="Proteomes" id="UP000828390"/>
    </source>
</evidence>
<sequence>MSVKQYLCGPCLEEKGEIEGVVYCTECEEPLCDQCKQDHARIKVSKHHTLCDIAAVPPPEIKELLKTLIACPNHESEEAVYLCKDHDMTCCHKCAMADHRKCEEVKVLADILHDTKADCSALKAVLHDLQQQGERLLDHERQHEELVSEIESEALSSLQTIKQKLLDMYVQLENNVLSAIADKKKVIIEKLKTNNEKSSQFLKDVKQQSTYIEHVEKFGTHEHVVLLQRRLEKEPLQLSVSKRKGQYDPGLIAEAYGAVKNKGMSVYRAARLYEFQRVLFVTVHLDYSQSPAHQNPYQDMDPKGCVLSLKRSSSTVTILAAGNAIGSRLPPLYIFSGKRKPSSRKLVDSTVPAIKVLEKGEIEGVVYCRGCEEPLCGRCKQEHARINVSKHHQLSDLADVPPQEIQDLLNGLIACPAHDKEDVVGERGVGFK</sequence>
<dbReference type="EMBL" id="JAIWYP010000007">
    <property type="protein sequence ID" value="KAH3802787.1"/>
    <property type="molecule type" value="Genomic_DNA"/>
</dbReference>
<comment type="caution">
    <text evidence="4">The sequence shown here is derived from an EMBL/GenBank/DDBJ whole genome shotgun (WGS) entry which is preliminary data.</text>
</comment>
<keyword evidence="1" id="KW-0863">Zinc-finger</keyword>
<dbReference type="CDD" id="cd19757">
    <property type="entry name" value="Bbox1"/>
    <property type="match status" value="1"/>
</dbReference>
<dbReference type="InterPro" id="IPR000315">
    <property type="entry name" value="Znf_B-box"/>
</dbReference>
<feature type="domain" description="B box-type" evidence="3">
    <location>
        <begin position="66"/>
        <end position="107"/>
    </location>
</feature>
<dbReference type="AlphaFoldDB" id="A0A9D4FVQ8"/>
<proteinExistence type="predicted"/>
<organism evidence="4 5">
    <name type="scientific">Dreissena polymorpha</name>
    <name type="common">Zebra mussel</name>
    <name type="synonym">Mytilus polymorpha</name>
    <dbReference type="NCBI Taxonomy" id="45954"/>
    <lineage>
        <taxon>Eukaryota</taxon>
        <taxon>Metazoa</taxon>
        <taxon>Spiralia</taxon>
        <taxon>Lophotrochozoa</taxon>
        <taxon>Mollusca</taxon>
        <taxon>Bivalvia</taxon>
        <taxon>Autobranchia</taxon>
        <taxon>Heteroconchia</taxon>
        <taxon>Euheterodonta</taxon>
        <taxon>Imparidentia</taxon>
        <taxon>Neoheterodontei</taxon>
        <taxon>Myida</taxon>
        <taxon>Dreissenoidea</taxon>
        <taxon>Dreissenidae</taxon>
        <taxon>Dreissena</taxon>
    </lineage>
</organism>
<dbReference type="InterPro" id="IPR047153">
    <property type="entry name" value="TRIM45/56/19-like"/>
</dbReference>
<accession>A0A9D4FVQ8</accession>
<keyword evidence="2" id="KW-0175">Coiled coil</keyword>
<evidence type="ECO:0000259" key="3">
    <source>
        <dbReference type="PROSITE" id="PS50119"/>
    </source>
</evidence>
<evidence type="ECO:0000256" key="1">
    <source>
        <dbReference type="PROSITE-ProRule" id="PRU00024"/>
    </source>
</evidence>
<keyword evidence="1" id="KW-0479">Metal-binding</keyword>
<dbReference type="Gene3D" id="3.30.160.60">
    <property type="entry name" value="Classic Zinc Finger"/>
    <property type="match status" value="1"/>
</dbReference>